<dbReference type="Proteomes" id="UP001169027">
    <property type="component" value="Unassembled WGS sequence"/>
</dbReference>
<dbReference type="EMBL" id="JAUKVY010000026">
    <property type="protein sequence ID" value="MDO1536247.1"/>
    <property type="molecule type" value="Genomic_DNA"/>
</dbReference>
<keyword evidence="3" id="KW-1185">Reference proteome</keyword>
<feature type="signal peptide" evidence="1">
    <location>
        <begin position="1"/>
        <end position="26"/>
    </location>
</feature>
<keyword evidence="1" id="KW-0732">Signal</keyword>
<reference evidence="2" key="1">
    <citation type="submission" date="2023-06" db="EMBL/GenBank/DDBJ databases">
        <authorList>
            <person name="Jiang Y."/>
            <person name="Liu Q."/>
        </authorList>
    </citation>
    <scope>NUCLEOTIDE SEQUENCE</scope>
    <source>
        <strain evidence="2">CGMCC 1.12090</strain>
    </source>
</reference>
<dbReference type="Pfam" id="PF19630">
    <property type="entry name" value="DUF6134"/>
    <property type="match status" value="1"/>
</dbReference>
<name>A0ABT8SBF2_9BURK</name>
<comment type="caution">
    <text evidence="2">The sequence shown here is derived from an EMBL/GenBank/DDBJ whole genome shotgun (WGS) entry which is preliminary data.</text>
</comment>
<evidence type="ECO:0000313" key="2">
    <source>
        <dbReference type="EMBL" id="MDO1536247.1"/>
    </source>
</evidence>
<organism evidence="2 3">
    <name type="scientific">Variovorax ginsengisoli</name>
    <dbReference type="NCBI Taxonomy" id="363844"/>
    <lineage>
        <taxon>Bacteria</taxon>
        <taxon>Pseudomonadati</taxon>
        <taxon>Pseudomonadota</taxon>
        <taxon>Betaproteobacteria</taxon>
        <taxon>Burkholderiales</taxon>
        <taxon>Comamonadaceae</taxon>
        <taxon>Variovorax</taxon>
    </lineage>
</organism>
<accession>A0ABT8SBF2</accession>
<dbReference type="InterPro" id="IPR045767">
    <property type="entry name" value="DUF6134"/>
</dbReference>
<gene>
    <name evidence="2" type="ORF">Q2T77_28560</name>
</gene>
<proteinExistence type="predicted"/>
<evidence type="ECO:0000256" key="1">
    <source>
        <dbReference type="SAM" id="SignalP"/>
    </source>
</evidence>
<feature type="chain" id="PRO_5045998641" evidence="1">
    <location>
        <begin position="27"/>
        <end position="214"/>
    </location>
</feature>
<dbReference type="RefSeq" id="WP_301814237.1">
    <property type="nucleotide sequence ID" value="NZ_JAUJZH010000026.1"/>
</dbReference>
<sequence>MAERSISLATALLLGLLATNAPPAWSDTRRQWDFQVTLDGQPIGEHRFMSTATGNDRQISSDASFVVKMLGLAVYRYRHQAIEQWRGNCLTGLASTTEENGKTTRVRAEAEGPAPVPDDSAQSLVGCVMSFAYWNPAILTQTRLFNAQTGRAETVQVKPQGSDTVEVRGVPVAASRWRITGTAQPIDLWYAADGEWIGLDSTVSGGRRLSYRLK</sequence>
<protein>
    <submittedName>
        <fullName evidence="2">DUF6134 family protein</fullName>
    </submittedName>
</protein>
<evidence type="ECO:0000313" key="3">
    <source>
        <dbReference type="Proteomes" id="UP001169027"/>
    </source>
</evidence>